<dbReference type="Proteomes" id="UP001224122">
    <property type="component" value="Unassembled WGS sequence"/>
</dbReference>
<reference evidence="2 3" key="1">
    <citation type="submission" date="2023-07" db="EMBL/GenBank/DDBJ databases">
        <title>Genomic Encyclopedia of Type Strains, Phase IV (KMG-IV): sequencing the most valuable type-strain genomes for metagenomic binning, comparative biology and taxonomic classification.</title>
        <authorList>
            <person name="Goeker M."/>
        </authorList>
    </citation>
    <scope>NUCLEOTIDE SEQUENCE [LARGE SCALE GENOMIC DNA]</scope>
    <source>
        <strain evidence="2 3">DSM 27594</strain>
    </source>
</reference>
<keyword evidence="1" id="KW-1133">Transmembrane helix</keyword>
<evidence type="ECO:0000313" key="2">
    <source>
        <dbReference type="EMBL" id="MDQ0200243.1"/>
    </source>
</evidence>
<evidence type="ECO:0008006" key="4">
    <source>
        <dbReference type="Google" id="ProtNLM"/>
    </source>
</evidence>
<feature type="transmembrane region" description="Helical" evidence="1">
    <location>
        <begin position="6"/>
        <end position="24"/>
    </location>
</feature>
<protein>
    <recommendedName>
        <fullName evidence="4">Holin-like toxin</fullName>
    </recommendedName>
</protein>
<keyword evidence="1" id="KW-0472">Membrane</keyword>
<evidence type="ECO:0000313" key="3">
    <source>
        <dbReference type="Proteomes" id="UP001224122"/>
    </source>
</evidence>
<comment type="caution">
    <text evidence="2">The sequence shown here is derived from an EMBL/GenBank/DDBJ whole genome shotgun (WGS) entry which is preliminary data.</text>
</comment>
<keyword evidence="3" id="KW-1185">Reference proteome</keyword>
<sequence>MDYGLYVILGLFAISMMAVSVMFNKMMKEK</sequence>
<proteinExistence type="predicted"/>
<organism evidence="2 3">
    <name type="scientific">Neobacillus ginsengisoli</name>
    <dbReference type="NCBI Taxonomy" id="904295"/>
    <lineage>
        <taxon>Bacteria</taxon>
        <taxon>Bacillati</taxon>
        <taxon>Bacillota</taxon>
        <taxon>Bacilli</taxon>
        <taxon>Bacillales</taxon>
        <taxon>Bacillaceae</taxon>
        <taxon>Neobacillus</taxon>
    </lineage>
</organism>
<gene>
    <name evidence="2" type="ORF">J2S10_003426</name>
</gene>
<dbReference type="EMBL" id="JAUSTW010000005">
    <property type="protein sequence ID" value="MDQ0200243.1"/>
    <property type="molecule type" value="Genomic_DNA"/>
</dbReference>
<keyword evidence="1" id="KW-0812">Transmembrane</keyword>
<evidence type="ECO:0000256" key="1">
    <source>
        <dbReference type="SAM" id="Phobius"/>
    </source>
</evidence>
<name>A0ABT9XXH5_9BACI</name>
<accession>A0ABT9XXH5</accession>